<reference evidence="2 3" key="1">
    <citation type="submission" date="2022-06" db="EMBL/GenBank/DDBJ databases">
        <title>Isolation of gut microbiota from human fecal samples.</title>
        <authorList>
            <person name="Pamer E.G."/>
            <person name="Barat B."/>
            <person name="Waligurski E."/>
            <person name="Medina S."/>
            <person name="Paddock L."/>
            <person name="Mostad J."/>
        </authorList>
    </citation>
    <scope>NUCLEOTIDE SEQUENCE [LARGE SCALE GENOMIC DNA]</scope>
    <source>
        <strain evidence="2 3">DFI.9.73</strain>
    </source>
</reference>
<dbReference type="RefSeq" id="WP_256192451.1">
    <property type="nucleotide sequence ID" value="NZ_JANFZH010000075.1"/>
</dbReference>
<evidence type="ECO:0000256" key="1">
    <source>
        <dbReference type="SAM" id="Phobius"/>
    </source>
</evidence>
<gene>
    <name evidence="2" type="ORF">NE695_17875</name>
</gene>
<dbReference type="Proteomes" id="UP001524473">
    <property type="component" value="Unassembled WGS sequence"/>
</dbReference>
<name>A0ABT1S4B9_9FIRM</name>
<sequence length="61" mass="7326">TMDSFFSGVQLHFTIDLLNLLCQITVLRLKKQYKLRKNRKTDIDKCQRSKKANFYLLFSVR</sequence>
<accession>A0ABT1S4B9</accession>
<evidence type="ECO:0008006" key="4">
    <source>
        <dbReference type="Google" id="ProtNLM"/>
    </source>
</evidence>
<keyword evidence="1" id="KW-0472">Membrane</keyword>
<evidence type="ECO:0000313" key="3">
    <source>
        <dbReference type="Proteomes" id="UP001524473"/>
    </source>
</evidence>
<evidence type="ECO:0000313" key="2">
    <source>
        <dbReference type="EMBL" id="MCQ4841776.1"/>
    </source>
</evidence>
<organism evidence="2 3">
    <name type="scientific">Neglectibacter timonensis</name>
    <dbReference type="NCBI Taxonomy" id="1776382"/>
    <lineage>
        <taxon>Bacteria</taxon>
        <taxon>Bacillati</taxon>
        <taxon>Bacillota</taxon>
        <taxon>Clostridia</taxon>
        <taxon>Eubacteriales</taxon>
        <taxon>Oscillospiraceae</taxon>
        <taxon>Neglectibacter</taxon>
    </lineage>
</organism>
<keyword evidence="1" id="KW-0812">Transmembrane</keyword>
<keyword evidence="1" id="KW-1133">Transmembrane helix</keyword>
<keyword evidence="3" id="KW-1185">Reference proteome</keyword>
<proteinExistence type="predicted"/>
<protein>
    <recommendedName>
        <fullName evidence="4">Transposase DDE domain-containing protein</fullName>
    </recommendedName>
</protein>
<feature type="non-terminal residue" evidence="2">
    <location>
        <position position="1"/>
    </location>
</feature>
<comment type="caution">
    <text evidence="2">The sequence shown here is derived from an EMBL/GenBank/DDBJ whole genome shotgun (WGS) entry which is preliminary data.</text>
</comment>
<feature type="transmembrane region" description="Helical" evidence="1">
    <location>
        <begin position="12"/>
        <end position="29"/>
    </location>
</feature>
<dbReference type="EMBL" id="JANFZH010000075">
    <property type="protein sequence ID" value="MCQ4841776.1"/>
    <property type="molecule type" value="Genomic_DNA"/>
</dbReference>